<keyword evidence="3" id="KW-0067">ATP-binding</keyword>
<dbReference type="GO" id="GO:0006281">
    <property type="term" value="P:DNA repair"/>
    <property type="evidence" value="ECO:0007669"/>
    <property type="project" value="UniProtKB-KW"/>
</dbReference>
<evidence type="ECO:0000313" key="7">
    <source>
        <dbReference type="EMBL" id="MBG6122677.1"/>
    </source>
</evidence>
<accession>A0A931E2E6</accession>
<reference evidence="7" key="1">
    <citation type="submission" date="2020-11" db="EMBL/GenBank/DDBJ databases">
        <title>Sequencing the genomes of 1000 actinobacteria strains.</title>
        <authorList>
            <person name="Klenk H.-P."/>
        </authorList>
    </citation>
    <scope>NUCLEOTIDE SEQUENCE</scope>
    <source>
        <strain evidence="7">DSM 45632</strain>
    </source>
</reference>
<gene>
    <name evidence="7" type="ORF">IW254_001646</name>
</gene>
<dbReference type="GO" id="GO:0004527">
    <property type="term" value="F:exonuclease activity"/>
    <property type="evidence" value="ECO:0007669"/>
    <property type="project" value="UniProtKB-KW"/>
</dbReference>
<name>A0A931E2E6_9CORY</name>
<dbReference type="SUPFAM" id="SSF52540">
    <property type="entry name" value="P-loop containing nucleoside triphosphate hydrolases"/>
    <property type="match status" value="1"/>
</dbReference>
<dbReference type="Proteomes" id="UP000658613">
    <property type="component" value="Unassembled WGS sequence"/>
</dbReference>
<comment type="caution">
    <text evidence="7">The sequence shown here is derived from an EMBL/GenBank/DDBJ whole genome shotgun (WGS) entry which is preliminary data.</text>
</comment>
<sequence length="965" mass="105170">MASNAPSQPLGRLLAETIRDLRASDPYKPVVVVCGPKARADTIVALAHQGSFRDVAVMTIDGFLRTAARTLAPRTVLTRGRILREVSSILANVETEFSRSGVHTESATRRALTDIVARLLTIPPERRNIDGLRGLAAESAVIADLVEQRTADDHFTVAHCRQHAAKHFANAAVIAVGNVARDPQDEIMLSAVDATHIDAAVDTAPGRVSVRSYIDSNEELSDVVSSVRGILKESPNARIAIAACDSTYLPALKKILDSAGIPNDASAPVGWNEDPYIQSVLYALSLDPNVLPRRALSDLLGIVLLDGAPSLYNFDRLSRGGTATLHDLSDWRKLDAEVLSNEDKRIQKWVFSLADGLHRVRESETWKDTAAALDTLIKSVVKEQFASKDNDADAQGSGARTNDERALAVGVLRNSIETLAELDGVLPPPTPEVVVDMLSDTLPARQTDAKRDGVAVGDLVSMVGLQLDYLFIVGANDIHLPGTFVADAAIKPEQSDLDSEWFTTHIRRLWEGALNAAHKVRVSFPRSSISGAISGEPSSWLVPLVGSSKKDWERIRFRSEELVPPTDAAMAIFDESVSTEETGATRLRQFRKAGTHNEFNGYVDTPAGKEWLDQAVSSSSLEEFSAAPQKFFITRILGRALLDDKGQTADLDASGRGTLYHAIFEEWSNRYRIGPDAPTKLDKEQAEPALAEVVDKHVLPTLAQLPPLTADVVRRDFARFTTDWLKQELKDATGDWVAVGAEAEFGQGRSGNETPPFPIVLDDGSIIYVKGSIDRVDVKRTGDTFEVRVTDYKSGKGKTYVDKLGATKKPKDLDLDDPQRFIGKPLDYESGTGGYALQLAIYGEVVHGVLEAIARGDDPEESPAPTLHRALVEQGIDGSQPVTVKARYWMFTDPDDSVVEITVGDAARNALKDYLRTTRESILRGEFPPTHAKKNYADAFTTAFGPNRNLAISRAVAAWTRDEES</sequence>
<organism evidence="7 8">
    <name type="scientific">Corynebacterium aquatimens</name>
    <dbReference type="NCBI Taxonomy" id="1190508"/>
    <lineage>
        <taxon>Bacteria</taxon>
        <taxon>Bacillati</taxon>
        <taxon>Actinomycetota</taxon>
        <taxon>Actinomycetes</taxon>
        <taxon>Mycobacteriales</taxon>
        <taxon>Corynebacteriaceae</taxon>
        <taxon>Corynebacterium</taxon>
    </lineage>
</organism>
<proteinExistence type="predicted"/>
<keyword evidence="3" id="KW-0347">Helicase</keyword>
<evidence type="ECO:0000259" key="6">
    <source>
        <dbReference type="Pfam" id="PF12705"/>
    </source>
</evidence>
<keyword evidence="4" id="KW-0269">Exonuclease</keyword>
<dbReference type="Pfam" id="PF12705">
    <property type="entry name" value="PDDEXK_1"/>
    <property type="match status" value="1"/>
</dbReference>
<evidence type="ECO:0000256" key="3">
    <source>
        <dbReference type="ARBA" id="ARBA00022806"/>
    </source>
</evidence>
<dbReference type="RefSeq" id="WP_196825030.1">
    <property type="nucleotide sequence ID" value="NZ_CP046980.1"/>
</dbReference>
<feature type="domain" description="PD-(D/E)XK endonuclease-like" evidence="6">
    <location>
        <begin position="616"/>
        <end position="800"/>
    </location>
</feature>
<keyword evidence="5" id="KW-0234">DNA repair</keyword>
<dbReference type="GO" id="GO:0004386">
    <property type="term" value="F:helicase activity"/>
    <property type="evidence" value="ECO:0007669"/>
    <property type="project" value="UniProtKB-KW"/>
</dbReference>
<dbReference type="EMBL" id="JADOUE010000001">
    <property type="protein sequence ID" value="MBG6122677.1"/>
    <property type="molecule type" value="Genomic_DNA"/>
</dbReference>
<evidence type="ECO:0000256" key="4">
    <source>
        <dbReference type="ARBA" id="ARBA00022839"/>
    </source>
</evidence>
<keyword evidence="2" id="KW-0227">DNA damage</keyword>
<keyword evidence="1" id="KW-0540">Nuclease</keyword>
<keyword evidence="3" id="KW-0547">Nucleotide-binding</keyword>
<dbReference type="InterPro" id="IPR011604">
    <property type="entry name" value="PDDEXK-like_dom_sf"/>
</dbReference>
<dbReference type="InterPro" id="IPR038726">
    <property type="entry name" value="PDDEXK_AddAB-type"/>
</dbReference>
<protein>
    <recommendedName>
        <fullName evidence="6">PD-(D/E)XK endonuclease-like domain-containing protein</fullName>
    </recommendedName>
</protein>
<keyword evidence="8" id="KW-1185">Reference proteome</keyword>
<evidence type="ECO:0000256" key="5">
    <source>
        <dbReference type="ARBA" id="ARBA00023204"/>
    </source>
</evidence>
<evidence type="ECO:0000313" key="8">
    <source>
        <dbReference type="Proteomes" id="UP000658613"/>
    </source>
</evidence>
<dbReference type="AlphaFoldDB" id="A0A931E2E6"/>
<evidence type="ECO:0000256" key="2">
    <source>
        <dbReference type="ARBA" id="ARBA00022763"/>
    </source>
</evidence>
<dbReference type="Gene3D" id="3.90.320.10">
    <property type="match status" value="1"/>
</dbReference>
<evidence type="ECO:0000256" key="1">
    <source>
        <dbReference type="ARBA" id="ARBA00022722"/>
    </source>
</evidence>
<keyword evidence="4" id="KW-0378">Hydrolase</keyword>
<dbReference type="InterPro" id="IPR027417">
    <property type="entry name" value="P-loop_NTPase"/>
</dbReference>